<evidence type="ECO:0000313" key="3">
    <source>
        <dbReference type="EMBL" id="ENW07557.1"/>
    </source>
</evidence>
<dbReference type="eggNOG" id="COG3076">
    <property type="taxonomic scope" value="Bacteria"/>
</dbReference>
<evidence type="ECO:0000259" key="1">
    <source>
        <dbReference type="Pfam" id="PF05117"/>
    </source>
</evidence>
<dbReference type="AlphaFoldDB" id="N9EBI8"/>
<dbReference type="InterPro" id="IPR016097">
    <property type="entry name" value="DUF695"/>
</dbReference>
<comment type="caution">
    <text evidence="3">The sequence shown here is derived from an EMBL/GenBank/DDBJ whole genome shotgun (WGS) entry which is preliminary data.</text>
</comment>
<feature type="domain" description="DUF695" evidence="1">
    <location>
        <begin position="33"/>
        <end position="166"/>
    </location>
</feature>
<sequence length="280" mass="33144">MFSFLKFWHKKNNTFQEDLQKNDSPDLALEVPENWNFYMCQIDEVPASYFLNLALAKIAPITNRSTLLWVEIKMNCSREDGLSSSEEFEHLAQIEDQIIPALTSELAILYVGRLTHNHLRDLYFYCEDGTDPEHIINEVMQFYPEYSYRFGQKLDSDWSTYFNYMYPSKEIMQTISNRSVIENLQNHGDNLEVARAVDHWIYFKNEVDLNKFVEIILSWDFQINQKNEIEEHDGFPYQLQICKTEFVDQQSIDHCTLQLSQLANQLNGEYDGWETVVIKK</sequence>
<reference evidence="3 4" key="1">
    <citation type="submission" date="2013-02" db="EMBL/GenBank/DDBJ databases">
        <title>The Genome Sequence of Acinetobacter beijerinckii CIP 110307.</title>
        <authorList>
            <consortium name="The Broad Institute Genome Sequencing Platform"/>
            <consortium name="The Broad Institute Genome Sequencing Center for Infectious Disease"/>
            <person name="Cerqueira G."/>
            <person name="Feldgarden M."/>
            <person name="Courvalin P."/>
            <person name="Perichon B."/>
            <person name="Grillot-Courvalin C."/>
            <person name="Clermont D."/>
            <person name="Rocha E."/>
            <person name="Yoon E.-J."/>
            <person name="Nemec A."/>
            <person name="Walker B."/>
            <person name="Young S.K."/>
            <person name="Zeng Q."/>
            <person name="Gargeya S."/>
            <person name="Fitzgerald M."/>
            <person name="Haas B."/>
            <person name="Abouelleil A."/>
            <person name="Alvarado L."/>
            <person name="Arachchi H.M."/>
            <person name="Berlin A.M."/>
            <person name="Chapman S.B."/>
            <person name="Dewar J."/>
            <person name="Goldberg J."/>
            <person name="Griggs A."/>
            <person name="Gujja S."/>
            <person name="Hansen M."/>
            <person name="Howarth C."/>
            <person name="Imamovic A."/>
            <person name="Larimer J."/>
            <person name="McCowan C."/>
            <person name="Murphy C."/>
            <person name="Neiman D."/>
            <person name="Pearson M."/>
            <person name="Priest M."/>
            <person name="Roberts A."/>
            <person name="Saif S."/>
            <person name="Shea T."/>
            <person name="Sisk P."/>
            <person name="Sykes S."/>
            <person name="Wortman J."/>
            <person name="Nusbaum C."/>
            <person name="Birren B."/>
        </authorList>
    </citation>
    <scope>NUCLEOTIDE SEQUENCE [LARGE SCALE GENOMIC DNA]</scope>
    <source>
        <strain evidence="3 4">CIP 110307</strain>
    </source>
</reference>
<dbReference type="SUPFAM" id="SSF89946">
    <property type="entry name" value="Hypothetical protein VC0424"/>
    <property type="match status" value="1"/>
</dbReference>
<dbReference type="GeneID" id="29855298"/>
<dbReference type="RefSeq" id="WP_005058626.1">
    <property type="nucleotide sequence ID" value="NZ_KB849764.1"/>
</dbReference>
<organism evidence="3 4">
    <name type="scientific">Acinetobacter beijerinckii CIP 110307</name>
    <dbReference type="NCBI Taxonomy" id="1217648"/>
    <lineage>
        <taxon>Bacteria</taxon>
        <taxon>Pseudomonadati</taxon>
        <taxon>Pseudomonadota</taxon>
        <taxon>Gammaproteobacteria</taxon>
        <taxon>Moraxellales</taxon>
        <taxon>Moraxellaceae</taxon>
        <taxon>Acinetobacter</taxon>
    </lineage>
</organism>
<dbReference type="InterPro" id="IPR009671">
    <property type="entry name" value="RraB_dom"/>
</dbReference>
<dbReference type="HOGENOM" id="CLU_076591_1_0_6"/>
<proteinExistence type="predicted"/>
<feature type="domain" description="Regulator of ribonuclease activity B" evidence="2">
    <location>
        <begin position="175"/>
        <end position="275"/>
    </location>
</feature>
<dbReference type="Proteomes" id="UP000017670">
    <property type="component" value="Unassembled WGS sequence"/>
</dbReference>
<evidence type="ECO:0000313" key="4">
    <source>
        <dbReference type="Proteomes" id="UP000017670"/>
    </source>
</evidence>
<name>N9EBI8_9GAMM</name>
<dbReference type="PATRIC" id="fig|1217648.3.peg.737"/>
<dbReference type="Pfam" id="PF05117">
    <property type="entry name" value="DUF695"/>
    <property type="match status" value="1"/>
</dbReference>
<dbReference type="InterPro" id="IPR036701">
    <property type="entry name" value="RraB-like_sf"/>
</dbReference>
<dbReference type="EMBL" id="APQL01000004">
    <property type="protein sequence ID" value="ENW07557.1"/>
    <property type="molecule type" value="Genomic_DNA"/>
</dbReference>
<dbReference type="Gene3D" id="3.30.70.970">
    <property type="entry name" value="RraB-like"/>
    <property type="match status" value="1"/>
</dbReference>
<protein>
    <submittedName>
        <fullName evidence="3">TIGR01619 family protein</fullName>
    </submittedName>
</protein>
<keyword evidence="4" id="KW-1185">Reference proteome</keyword>
<gene>
    <name evidence="3" type="ORF">F933_00753</name>
</gene>
<accession>N9EBI8</accession>
<evidence type="ECO:0000259" key="2">
    <source>
        <dbReference type="Pfam" id="PF06877"/>
    </source>
</evidence>
<dbReference type="Pfam" id="PF06877">
    <property type="entry name" value="RraB"/>
    <property type="match status" value="1"/>
</dbReference>